<dbReference type="STRING" id="70415.A0A5S6QXS7"/>
<dbReference type="InterPro" id="IPR029445">
    <property type="entry name" value="INTS5_N"/>
</dbReference>
<dbReference type="WBParaSite" id="TMUE_3000011914.1">
    <property type="protein sequence ID" value="TMUE_3000011914.1"/>
    <property type="gene ID" value="WBGene00291043"/>
</dbReference>
<dbReference type="InterPro" id="IPR040316">
    <property type="entry name" value="INTS5"/>
</dbReference>
<dbReference type="Pfam" id="PF14837">
    <property type="entry name" value="INTS5_N"/>
    <property type="match status" value="1"/>
</dbReference>
<dbReference type="GO" id="GO:0032039">
    <property type="term" value="C:integrator complex"/>
    <property type="evidence" value="ECO:0007669"/>
    <property type="project" value="InterPro"/>
</dbReference>
<feature type="domain" description="Integrator complex subunit 5 C-terminal" evidence="2">
    <location>
        <begin position="248"/>
        <end position="932"/>
    </location>
</feature>
<organism evidence="3 4">
    <name type="scientific">Trichuris muris</name>
    <name type="common">Mouse whipworm</name>
    <dbReference type="NCBI Taxonomy" id="70415"/>
    <lineage>
        <taxon>Eukaryota</taxon>
        <taxon>Metazoa</taxon>
        <taxon>Ecdysozoa</taxon>
        <taxon>Nematoda</taxon>
        <taxon>Enoplea</taxon>
        <taxon>Dorylaimia</taxon>
        <taxon>Trichinellida</taxon>
        <taxon>Trichuridae</taxon>
        <taxon>Trichuris</taxon>
    </lineage>
</organism>
<dbReference type="AlphaFoldDB" id="A0A5S6QXS7"/>
<dbReference type="Pfam" id="PF14838">
    <property type="entry name" value="INTS5_C"/>
    <property type="match status" value="1"/>
</dbReference>
<proteinExistence type="predicted"/>
<dbReference type="Proteomes" id="UP000046395">
    <property type="component" value="Unassembled WGS sequence"/>
</dbReference>
<evidence type="ECO:0000259" key="2">
    <source>
        <dbReference type="Pfam" id="PF14838"/>
    </source>
</evidence>
<protein>
    <submittedName>
        <fullName evidence="4">Uncharacterized protein</fullName>
    </submittedName>
</protein>
<dbReference type="PANTHER" id="PTHR31697:SF2">
    <property type="entry name" value="INTEGRATOR COMPLEX SUBUNIT 5"/>
    <property type="match status" value="1"/>
</dbReference>
<feature type="domain" description="Integrator complex subunit 5 N-terminal" evidence="1">
    <location>
        <begin position="37"/>
        <end position="220"/>
    </location>
</feature>
<accession>A0A5S6QXS7</accession>
<evidence type="ECO:0000259" key="1">
    <source>
        <dbReference type="Pfam" id="PF14837"/>
    </source>
</evidence>
<dbReference type="InterPro" id="IPR029444">
    <property type="entry name" value="INTS5_C"/>
</dbReference>
<name>A0A5S6QXS7_TRIMR</name>
<evidence type="ECO:0000313" key="3">
    <source>
        <dbReference type="Proteomes" id="UP000046395"/>
    </source>
</evidence>
<reference evidence="4" key="1">
    <citation type="submission" date="2019-12" db="UniProtKB">
        <authorList>
            <consortium name="WormBaseParasite"/>
        </authorList>
    </citation>
    <scope>IDENTIFICATION</scope>
</reference>
<evidence type="ECO:0000313" key="4">
    <source>
        <dbReference type="WBParaSite" id="TMUE_3000011914.1"/>
    </source>
</evidence>
<keyword evidence="3" id="KW-1185">Reference proteome</keyword>
<dbReference type="GO" id="GO:0034472">
    <property type="term" value="P:snRNA 3'-end processing"/>
    <property type="evidence" value="ECO:0007669"/>
    <property type="project" value="TreeGrafter"/>
</dbReference>
<sequence length="951" mass="107530">MLSGVELRKAHFQKFLSVSCATGASRAINASLWCHYSFDELVESSTFLLKNIPTARSGVLEFIGILIHENVTFFLRRLENPNLMFNVGFVEEAISELCSVLEDLASRQPPFINSLSKWVVDNIAEISRSGQSRPAISNASSTERTRIYTSSSITKRLIDLLGFCISHTLENDVERCAAMLLDLWKNCASFCDWILIYLSTRFSDGILRHLLKVGLSDFCTYVNDVLENLRVGNSPMVNQLHDQYSKEKLRSLSSMLALAARQQTSDFSQLVSSIFSECCQQSHSKRHTYYVPFLVRLLASNADLANIVVKEIVHSVTLENLGALRKSLLSVPGWAATGEPSFTSGFVNIVASLSSETASLVYERLLNFAFEVQVNGSEESLVYMQKQCLTLTENNLDAICISVHEQPIVLLSKFPLLVLIESSRKLVLKALFSSNEQRRTCMFKAVFLICLIKGHLTTAEYLGYVLCFAESRDQLRLFTVLCAATVGFHADAVQYLVADLPFYMHKASEVDTVSWKRCAENILILLKEGSIIDSSKTVDYVRMSENLLKNYRTVLKYLLPLYFVAGIENTVSEILLTLDLPGQQDPGDFYGTVKLFLASIFNVMRKFEEAVQPELLRACYAMGNRVLALVSRQDAYAKSVLFHNLFAMAFEDDSPLRVAPRTKLLEKVDCSILKQNLLMSEGRYRYGSVHCGTLRRRQVPCHTLDTGTNVHVARRLWFVHMIDELSRPEDSPTGAMYDLKTCHRLGIALVDSICPDLVDARHYWEEWDEAQANIEKYITIRKVYDSFPFIYDLLLIVAEIFPCLWFCLPIVKAVLATTMVNLESAANRADPVNSKVSVALERWFLMVAKGGILPKEFDIASDVCNQVTNKEACHIMRDVWGYLNAYTPKQEDLEEYYENLLNNVDDLPSLSGDPTAYLVTLRLVIQRNIRKLGRPLRGYFDIPSVRSERSE</sequence>
<dbReference type="PANTHER" id="PTHR31697">
    <property type="entry name" value="INTEGRATOR COMPLEX SUBUNIT 5"/>
    <property type="match status" value="1"/>
</dbReference>